<feature type="non-terminal residue" evidence="2">
    <location>
        <position position="63"/>
    </location>
</feature>
<protein>
    <submittedName>
        <fullName evidence="2">Uncharacterized protein</fullName>
    </submittedName>
</protein>
<dbReference type="AlphaFoldDB" id="A0AAV4VAW3"/>
<feature type="region of interest" description="Disordered" evidence="1">
    <location>
        <begin position="44"/>
        <end position="63"/>
    </location>
</feature>
<proteinExistence type="predicted"/>
<evidence type="ECO:0000256" key="1">
    <source>
        <dbReference type="SAM" id="MobiDB-lite"/>
    </source>
</evidence>
<evidence type="ECO:0000313" key="2">
    <source>
        <dbReference type="EMBL" id="GIY67382.1"/>
    </source>
</evidence>
<accession>A0AAV4VAW3</accession>
<keyword evidence="3" id="KW-1185">Reference proteome</keyword>
<reference evidence="2 3" key="1">
    <citation type="submission" date="2021-06" db="EMBL/GenBank/DDBJ databases">
        <title>Caerostris darwini draft genome.</title>
        <authorList>
            <person name="Kono N."/>
            <person name="Arakawa K."/>
        </authorList>
    </citation>
    <scope>NUCLEOTIDE SEQUENCE [LARGE SCALE GENOMIC DNA]</scope>
</reference>
<dbReference type="EMBL" id="BPLQ01012726">
    <property type="protein sequence ID" value="GIY67382.1"/>
    <property type="molecule type" value="Genomic_DNA"/>
</dbReference>
<sequence length="63" mass="7205">MSQRMSRDVPSRKKEEHYQLIVCFQFWFTTPMGDKSVIACNTSRHGDGNGEGVVPGKWMQSDL</sequence>
<dbReference type="Proteomes" id="UP001054837">
    <property type="component" value="Unassembled WGS sequence"/>
</dbReference>
<comment type="caution">
    <text evidence="2">The sequence shown here is derived from an EMBL/GenBank/DDBJ whole genome shotgun (WGS) entry which is preliminary data.</text>
</comment>
<name>A0AAV4VAW3_9ARAC</name>
<organism evidence="2 3">
    <name type="scientific">Caerostris darwini</name>
    <dbReference type="NCBI Taxonomy" id="1538125"/>
    <lineage>
        <taxon>Eukaryota</taxon>
        <taxon>Metazoa</taxon>
        <taxon>Ecdysozoa</taxon>
        <taxon>Arthropoda</taxon>
        <taxon>Chelicerata</taxon>
        <taxon>Arachnida</taxon>
        <taxon>Araneae</taxon>
        <taxon>Araneomorphae</taxon>
        <taxon>Entelegynae</taxon>
        <taxon>Araneoidea</taxon>
        <taxon>Araneidae</taxon>
        <taxon>Caerostris</taxon>
    </lineage>
</organism>
<gene>
    <name evidence="2" type="ORF">CDAR_436461</name>
</gene>
<evidence type="ECO:0000313" key="3">
    <source>
        <dbReference type="Proteomes" id="UP001054837"/>
    </source>
</evidence>